<dbReference type="Gene3D" id="3.40.50.2000">
    <property type="entry name" value="Glycogen Phosphorylase B"/>
    <property type="match status" value="2"/>
</dbReference>
<reference evidence="3" key="2">
    <citation type="submission" date="2024-07" db="EMBL/GenBank/DDBJ databases">
        <title>Streptomyces haneummycinica sp. nov., a new antibiotic-producing actinobacterium isolated from marine sediment.</title>
        <authorList>
            <person name="Uemura M."/>
            <person name="Hamada M."/>
            <person name="Hirano S."/>
            <person name="Kobayashi K."/>
            <person name="Ohshiro T."/>
            <person name="Kobayashi T."/>
            <person name="Terahara T."/>
        </authorList>
    </citation>
    <scope>NUCLEOTIDE SEQUENCE</scope>
    <source>
        <strain evidence="3">KM77-8</strain>
    </source>
</reference>
<dbReference type="InterPro" id="IPR006326">
    <property type="entry name" value="UDPGT_MGT-like"/>
</dbReference>
<evidence type="ECO:0000256" key="2">
    <source>
        <dbReference type="ARBA" id="ARBA00022679"/>
    </source>
</evidence>
<comment type="similarity">
    <text evidence="1">Belongs to the UDP-glycosyltransferase family.</text>
</comment>
<gene>
    <name evidence="3" type="ORF">SHKM778_31970</name>
</gene>
<sequence length="408" mass="44263">MSLHLLFMSMPQPGHVFPNLAVIEELVREGHRVTFVTGASVTDAVAEAGATAVPYDSLFDRPEQLKGSTDGADMALVAHEDGLVMLATAESSLTDDRPDAVLYDTMTAQVGRVLAEKWGLPSIQLNPMFASNEKFNMMRAMFTQEESDAPVDNTESVAAVMPPEMQQWFAKTTAMLVDNGIDTPVGEWIARVPDFGIVYLPRAFQYAGELFDERFAFVGPCISDRSFLGTWQASDTELPVVLVSLGTVVNDRPEFFKTVVAAFTGAPFHVVITVGKGVDPAVLGPLPENIEAHAFVPHLAVLEHARVCITHGGMGGVMEALTQAVPLLVVPQTYASAAIVHRVDELGLARVLAAADFTPESLRNAVEETAVDEGIHKNVQDMQRHIQEAGGARRAAREIENYLRRVLS</sequence>
<dbReference type="GO" id="GO:0016758">
    <property type="term" value="F:hexosyltransferase activity"/>
    <property type="evidence" value="ECO:0007669"/>
    <property type="project" value="InterPro"/>
</dbReference>
<dbReference type="CDD" id="cd03784">
    <property type="entry name" value="GT1_Gtf-like"/>
    <property type="match status" value="1"/>
</dbReference>
<dbReference type="GO" id="GO:0017000">
    <property type="term" value="P:antibiotic biosynthetic process"/>
    <property type="evidence" value="ECO:0007669"/>
    <property type="project" value="UniProtKB-ARBA"/>
</dbReference>
<dbReference type="Pfam" id="PF00201">
    <property type="entry name" value="UDPGT"/>
    <property type="match status" value="1"/>
</dbReference>
<reference evidence="3" key="1">
    <citation type="submission" date="2024-06" db="EMBL/GenBank/DDBJ databases">
        <authorList>
            <consortium name="consrtm"/>
            <person name="Uemura M."/>
            <person name="Terahara T."/>
        </authorList>
    </citation>
    <scope>NUCLEOTIDE SEQUENCE</scope>
    <source>
        <strain evidence="3">KM77-8</strain>
    </source>
</reference>
<dbReference type="PANTHER" id="PTHR48050">
    <property type="entry name" value="STEROL 3-BETA-GLUCOSYLTRANSFERASE"/>
    <property type="match status" value="1"/>
</dbReference>
<dbReference type="InterPro" id="IPR050426">
    <property type="entry name" value="Glycosyltransferase_28"/>
</dbReference>
<evidence type="ECO:0000256" key="1">
    <source>
        <dbReference type="ARBA" id="ARBA00009995"/>
    </source>
</evidence>
<dbReference type="SUPFAM" id="SSF53756">
    <property type="entry name" value="UDP-Glycosyltransferase/glycogen phosphorylase"/>
    <property type="match status" value="1"/>
</dbReference>
<dbReference type="EMBL" id="AP035768">
    <property type="protein sequence ID" value="BFO16809.1"/>
    <property type="molecule type" value="Genomic_DNA"/>
</dbReference>
<protein>
    <submittedName>
        <fullName evidence="3">Glycosyltransferase</fullName>
    </submittedName>
</protein>
<dbReference type="InterPro" id="IPR002213">
    <property type="entry name" value="UDP_glucos_trans"/>
</dbReference>
<keyword evidence="2" id="KW-0808">Transferase</keyword>
<dbReference type="PANTHER" id="PTHR48050:SF13">
    <property type="entry name" value="STEROL 3-BETA-GLUCOSYLTRANSFERASE UGT80A2"/>
    <property type="match status" value="1"/>
</dbReference>
<organism evidence="3">
    <name type="scientific">Streptomyces haneummycinicus</name>
    <dbReference type="NCBI Taxonomy" id="3074435"/>
    <lineage>
        <taxon>Bacteria</taxon>
        <taxon>Bacillati</taxon>
        <taxon>Actinomycetota</taxon>
        <taxon>Actinomycetes</taxon>
        <taxon>Kitasatosporales</taxon>
        <taxon>Streptomycetaceae</taxon>
        <taxon>Streptomyces</taxon>
    </lineage>
</organism>
<dbReference type="FunFam" id="3.40.50.2000:FF:000072">
    <property type="entry name" value="Glycosyl transferase"/>
    <property type="match status" value="1"/>
</dbReference>
<evidence type="ECO:0000313" key="3">
    <source>
        <dbReference type="EMBL" id="BFO16809.1"/>
    </source>
</evidence>
<dbReference type="GO" id="GO:0008194">
    <property type="term" value="F:UDP-glycosyltransferase activity"/>
    <property type="evidence" value="ECO:0007669"/>
    <property type="project" value="InterPro"/>
</dbReference>
<accession>A0AAT9HHC3</accession>
<dbReference type="NCBIfam" id="TIGR01426">
    <property type="entry name" value="MGT"/>
    <property type="match status" value="1"/>
</dbReference>
<proteinExistence type="inferred from homology"/>
<dbReference type="AlphaFoldDB" id="A0AAT9HHC3"/>
<name>A0AAT9HHC3_9ACTN</name>